<evidence type="ECO:0000313" key="3">
    <source>
        <dbReference type="Proteomes" id="UP000548476"/>
    </source>
</evidence>
<evidence type="ECO:0000313" key="2">
    <source>
        <dbReference type="EMBL" id="MBB6034685.1"/>
    </source>
</evidence>
<organism evidence="2 3">
    <name type="scientific">Phytomonospora endophytica</name>
    <dbReference type="NCBI Taxonomy" id="714109"/>
    <lineage>
        <taxon>Bacteria</taxon>
        <taxon>Bacillati</taxon>
        <taxon>Actinomycetota</taxon>
        <taxon>Actinomycetes</taxon>
        <taxon>Micromonosporales</taxon>
        <taxon>Micromonosporaceae</taxon>
        <taxon>Phytomonospora</taxon>
    </lineage>
</organism>
<evidence type="ECO:0008006" key="4">
    <source>
        <dbReference type="Google" id="ProtNLM"/>
    </source>
</evidence>
<gene>
    <name evidence="2" type="ORF">HNR73_002539</name>
</gene>
<keyword evidence="1" id="KW-0472">Membrane</keyword>
<feature type="transmembrane region" description="Helical" evidence="1">
    <location>
        <begin position="12"/>
        <end position="32"/>
    </location>
</feature>
<dbReference type="EMBL" id="JACHGT010000005">
    <property type="protein sequence ID" value="MBB6034685.1"/>
    <property type="molecule type" value="Genomic_DNA"/>
</dbReference>
<protein>
    <recommendedName>
        <fullName evidence="4">DUF3515 domain-containing protein</fullName>
    </recommendedName>
</protein>
<reference evidence="2 3" key="1">
    <citation type="submission" date="2020-08" db="EMBL/GenBank/DDBJ databases">
        <title>Genomic Encyclopedia of Type Strains, Phase IV (KMG-IV): sequencing the most valuable type-strain genomes for metagenomic binning, comparative biology and taxonomic classification.</title>
        <authorList>
            <person name="Goeker M."/>
        </authorList>
    </citation>
    <scope>NUCLEOTIDE SEQUENCE [LARGE SCALE GENOMIC DNA]</scope>
    <source>
        <strain evidence="2 3">YIM 65646</strain>
    </source>
</reference>
<sequence length="183" mass="18796">MADTVTRGAARLATLIAIPVAIVAAVGVFVLVSNAAPPLEDEPAPVSSEPVAVTLPSLDEDQAVACRALLAKLPDTAHTQPRRPVTEGAEQAAAFGDPAVTLVCGVDAPKIEPTETVYPMDGVCWVQRPGTGAAVWTTVDRQVPVALTVPGDGNGSGEWAQAFSKIVKQQLRPLDKGVPSGCG</sequence>
<dbReference type="AlphaFoldDB" id="A0A841FGC7"/>
<evidence type="ECO:0000256" key="1">
    <source>
        <dbReference type="SAM" id="Phobius"/>
    </source>
</evidence>
<name>A0A841FGC7_9ACTN</name>
<dbReference type="Pfam" id="PF12028">
    <property type="entry name" value="DUF3515"/>
    <property type="match status" value="1"/>
</dbReference>
<proteinExistence type="predicted"/>
<comment type="caution">
    <text evidence="2">The sequence shown here is derived from an EMBL/GenBank/DDBJ whole genome shotgun (WGS) entry which is preliminary data.</text>
</comment>
<dbReference type="RefSeq" id="WP_184787557.1">
    <property type="nucleotide sequence ID" value="NZ_BONT01000068.1"/>
</dbReference>
<keyword evidence="1" id="KW-0812">Transmembrane</keyword>
<keyword evidence="1" id="KW-1133">Transmembrane helix</keyword>
<keyword evidence="3" id="KW-1185">Reference proteome</keyword>
<accession>A0A841FGC7</accession>
<dbReference type="InterPro" id="IPR021903">
    <property type="entry name" value="DUF3515"/>
</dbReference>
<dbReference type="Proteomes" id="UP000548476">
    <property type="component" value="Unassembled WGS sequence"/>
</dbReference>